<dbReference type="PANTHER" id="PTHR30466:SF11">
    <property type="entry name" value="FLAVIN-DEPENDENT MONOOXYGENASE, REDUCTASE SUBUNIT HSAB"/>
    <property type="match status" value="1"/>
</dbReference>
<dbReference type="Pfam" id="PF01613">
    <property type="entry name" value="Flavin_Reduct"/>
    <property type="match status" value="1"/>
</dbReference>
<comment type="similarity">
    <text evidence="1">Belongs to the non-flavoprotein flavin reductase family.</text>
</comment>
<gene>
    <name evidence="4" type="primary">C1-hpah_3</name>
    <name evidence="4" type="ORF">LMG23992_03843</name>
</gene>
<protein>
    <submittedName>
        <fullName evidence="4">p-hydroxyphenylacetate 3-hydroxylase, reductase component</fullName>
        <ecNumber evidence="4">1.5.1.36</ecNumber>
    </submittedName>
</protein>
<dbReference type="InterPro" id="IPR012349">
    <property type="entry name" value="Split_barrel_FMN-bd"/>
</dbReference>
<evidence type="ECO:0000256" key="1">
    <source>
        <dbReference type="ARBA" id="ARBA00008898"/>
    </source>
</evidence>
<proteinExistence type="inferred from homology"/>
<dbReference type="InterPro" id="IPR050268">
    <property type="entry name" value="NADH-dep_flavin_reductase"/>
</dbReference>
<dbReference type="SMART" id="SM00903">
    <property type="entry name" value="Flavin_Reduct"/>
    <property type="match status" value="1"/>
</dbReference>
<dbReference type="SUPFAM" id="SSF50475">
    <property type="entry name" value="FMN-binding split barrel"/>
    <property type="match status" value="1"/>
</dbReference>
<evidence type="ECO:0000256" key="2">
    <source>
        <dbReference type="ARBA" id="ARBA00023002"/>
    </source>
</evidence>
<dbReference type="InterPro" id="IPR002563">
    <property type="entry name" value="Flavin_Rdtase-like_dom"/>
</dbReference>
<name>A0ABN7Z224_9BURK</name>
<dbReference type="GO" id="GO:0036382">
    <property type="term" value="F:flavin reductase (NADH) activity"/>
    <property type="evidence" value="ECO:0007669"/>
    <property type="project" value="UniProtKB-EC"/>
</dbReference>
<organism evidence="4 5">
    <name type="scientific">Cupriavidus laharis</name>
    <dbReference type="NCBI Taxonomy" id="151654"/>
    <lineage>
        <taxon>Bacteria</taxon>
        <taxon>Pseudomonadati</taxon>
        <taxon>Pseudomonadota</taxon>
        <taxon>Betaproteobacteria</taxon>
        <taxon>Burkholderiales</taxon>
        <taxon>Burkholderiaceae</taxon>
        <taxon>Cupriavidus</taxon>
    </lineage>
</organism>
<dbReference type="Gene3D" id="2.30.110.10">
    <property type="entry name" value="Electron Transport, Fmn-binding Protein, Chain A"/>
    <property type="match status" value="1"/>
</dbReference>
<evidence type="ECO:0000313" key="5">
    <source>
        <dbReference type="Proteomes" id="UP000727654"/>
    </source>
</evidence>
<feature type="domain" description="Flavin reductase like" evidence="3">
    <location>
        <begin position="24"/>
        <end position="167"/>
    </location>
</feature>
<comment type="caution">
    <text evidence="4">The sequence shown here is derived from an EMBL/GenBank/DDBJ whole genome shotgun (WGS) entry which is preliminary data.</text>
</comment>
<keyword evidence="5" id="KW-1185">Reference proteome</keyword>
<dbReference type="EC" id="1.5.1.36" evidence="4"/>
<dbReference type="Proteomes" id="UP000727654">
    <property type="component" value="Unassembled WGS sequence"/>
</dbReference>
<evidence type="ECO:0000259" key="3">
    <source>
        <dbReference type="SMART" id="SM00903"/>
    </source>
</evidence>
<evidence type="ECO:0000313" key="4">
    <source>
        <dbReference type="EMBL" id="CAG9178830.1"/>
    </source>
</evidence>
<dbReference type="EMBL" id="CAJZAI010000010">
    <property type="protein sequence ID" value="CAG9178830.1"/>
    <property type="molecule type" value="Genomic_DNA"/>
</dbReference>
<accession>A0ABN7Z224</accession>
<dbReference type="PANTHER" id="PTHR30466">
    <property type="entry name" value="FLAVIN REDUCTASE"/>
    <property type="match status" value="1"/>
</dbReference>
<sequence>MGAGMETMKPPPGVADPRSLRRVCGRFATGVAVIGACAPQGRAVGLTVNSFASLSLEPPLIVWSLARHSPNAALFTPGAPFGVNILRAGQGELARRFATPQADKFAGVPHWRCPHGVPYLDEALARLSCRVERADPAGDHLLIVGAVEDLAASDGEPLVFYGGDFVRVAA</sequence>
<keyword evidence="2 4" id="KW-0560">Oxidoreductase</keyword>
<reference evidence="4 5" key="1">
    <citation type="submission" date="2021-08" db="EMBL/GenBank/DDBJ databases">
        <authorList>
            <person name="Peeters C."/>
        </authorList>
    </citation>
    <scope>NUCLEOTIDE SEQUENCE [LARGE SCALE GENOMIC DNA]</scope>
    <source>
        <strain evidence="4 5">LMG 23992</strain>
    </source>
</reference>